<dbReference type="Proteomes" id="UP000717624">
    <property type="component" value="Unassembled WGS sequence"/>
</dbReference>
<accession>A0A938Y5T5</accession>
<feature type="transmembrane region" description="Helical" evidence="1">
    <location>
        <begin position="104"/>
        <end position="123"/>
    </location>
</feature>
<feature type="transmembrane region" description="Helical" evidence="1">
    <location>
        <begin position="48"/>
        <end position="69"/>
    </location>
</feature>
<dbReference type="EMBL" id="JAFBEB010000019">
    <property type="protein sequence ID" value="MBM7592077.1"/>
    <property type="molecule type" value="Genomic_DNA"/>
</dbReference>
<evidence type="ECO:0000313" key="2">
    <source>
        <dbReference type="EMBL" id="MBM7592077.1"/>
    </source>
</evidence>
<evidence type="ECO:0000256" key="1">
    <source>
        <dbReference type="SAM" id="Phobius"/>
    </source>
</evidence>
<feature type="transmembrane region" description="Helical" evidence="1">
    <location>
        <begin position="20"/>
        <end position="42"/>
    </location>
</feature>
<name>A0A938Y5T5_9BACL</name>
<keyword evidence="3" id="KW-1185">Reference proteome</keyword>
<dbReference type="RefSeq" id="WP_204519725.1">
    <property type="nucleotide sequence ID" value="NZ_BAABIN010000008.1"/>
</dbReference>
<keyword evidence="1" id="KW-1133">Transmembrane helix</keyword>
<reference evidence="2" key="1">
    <citation type="submission" date="2021-01" db="EMBL/GenBank/DDBJ databases">
        <title>Genomic Encyclopedia of Type Strains, Phase IV (KMG-IV): sequencing the most valuable type-strain genomes for metagenomic binning, comparative biology and taxonomic classification.</title>
        <authorList>
            <person name="Goeker M."/>
        </authorList>
    </citation>
    <scope>NUCLEOTIDE SEQUENCE</scope>
    <source>
        <strain evidence="2">DSM 25523</strain>
    </source>
</reference>
<keyword evidence="1" id="KW-0472">Membrane</keyword>
<protein>
    <submittedName>
        <fullName evidence="2">Uncharacterized protein</fullName>
    </submittedName>
</protein>
<keyword evidence="1" id="KW-0812">Transmembrane</keyword>
<dbReference type="AlphaFoldDB" id="A0A938Y5T5"/>
<organism evidence="2 3">
    <name type="scientific">Brevibacillus fulvus</name>
    <dbReference type="NCBI Taxonomy" id="1125967"/>
    <lineage>
        <taxon>Bacteria</taxon>
        <taxon>Bacillati</taxon>
        <taxon>Bacillota</taxon>
        <taxon>Bacilli</taxon>
        <taxon>Bacillales</taxon>
        <taxon>Paenibacillaceae</taxon>
        <taxon>Brevibacillus</taxon>
    </lineage>
</organism>
<feature type="transmembrane region" description="Helical" evidence="1">
    <location>
        <begin position="129"/>
        <end position="150"/>
    </location>
</feature>
<gene>
    <name evidence="2" type="ORF">JOD01_003729</name>
</gene>
<evidence type="ECO:0000313" key="3">
    <source>
        <dbReference type="Proteomes" id="UP000717624"/>
    </source>
</evidence>
<proteinExistence type="predicted"/>
<comment type="caution">
    <text evidence="2">The sequence shown here is derived from an EMBL/GenBank/DDBJ whole genome shotgun (WGS) entry which is preliminary data.</text>
</comment>
<sequence length="172" mass="19366">MNEQTIYSYKLLYRFRWRFLGYLFQLLLLLGILAAVSVASHIKFAKMVVSLSIIVAIPFIHHLLFRLYAYLRRHSVKLSPDMLFSAWWGSGTPVPLRLSVYRELELTVVAGSVLVGSALYPWLPSPYGITLLTACLTAALPRLLGVIISLRQPSSCSVKYETKSIAFLKTDG</sequence>